<evidence type="ECO:0000313" key="1">
    <source>
        <dbReference type="Ensembl" id="ENSUAMP00000028225.1"/>
    </source>
</evidence>
<dbReference type="AlphaFoldDB" id="A0A452S7R2"/>
<dbReference type="GeneTree" id="ENSGT01120000272999"/>
<reference evidence="1" key="3">
    <citation type="submission" date="2025-09" db="UniProtKB">
        <authorList>
            <consortium name="Ensembl"/>
        </authorList>
    </citation>
    <scope>IDENTIFICATION</scope>
</reference>
<keyword evidence="2" id="KW-1185">Reference proteome</keyword>
<organism evidence="1 2">
    <name type="scientific">Ursus americanus</name>
    <name type="common">American black bear</name>
    <name type="synonym">Euarctos americanus</name>
    <dbReference type="NCBI Taxonomy" id="9643"/>
    <lineage>
        <taxon>Eukaryota</taxon>
        <taxon>Metazoa</taxon>
        <taxon>Chordata</taxon>
        <taxon>Craniata</taxon>
        <taxon>Vertebrata</taxon>
        <taxon>Euteleostomi</taxon>
        <taxon>Mammalia</taxon>
        <taxon>Eutheria</taxon>
        <taxon>Laurasiatheria</taxon>
        <taxon>Carnivora</taxon>
        <taxon>Caniformia</taxon>
        <taxon>Ursidae</taxon>
        <taxon>Ursus</taxon>
    </lineage>
</organism>
<sequence>MDKTLSGFCYDFVCTGAIYENGTFWNCWSWDFIALCTKGPDFQESELRRFPLAVGMAAFHRKRKKDQSCIF</sequence>
<reference evidence="1" key="2">
    <citation type="submission" date="2025-08" db="UniProtKB">
        <authorList>
            <consortium name="Ensembl"/>
        </authorList>
    </citation>
    <scope>IDENTIFICATION</scope>
</reference>
<dbReference type="Proteomes" id="UP000291022">
    <property type="component" value="Unassembled WGS sequence"/>
</dbReference>
<name>A0A452S7R2_URSAM</name>
<proteinExistence type="predicted"/>
<accession>A0A452S7R2</accession>
<protein>
    <submittedName>
        <fullName evidence="1">Uncharacterized protein</fullName>
    </submittedName>
</protein>
<dbReference type="Ensembl" id="ENSUAMT00000031524.1">
    <property type="protein sequence ID" value="ENSUAMP00000028225.1"/>
    <property type="gene ID" value="ENSUAMG00000021814.1"/>
</dbReference>
<evidence type="ECO:0000313" key="2">
    <source>
        <dbReference type="Proteomes" id="UP000291022"/>
    </source>
</evidence>
<reference evidence="2" key="1">
    <citation type="submission" date="2016-06" db="EMBL/GenBank/DDBJ databases">
        <title>De novo assembly and RNA-Seq shows season-dependent expression and editing in black bear kidneys.</title>
        <authorList>
            <person name="Korstanje R."/>
            <person name="Srivastava A."/>
            <person name="Sarsani V.K."/>
            <person name="Sheehan S.M."/>
            <person name="Seger R.L."/>
            <person name="Barter M.E."/>
            <person name="Lindqvist C."/>
            <person name="Brody L.C."/>
            <person name="Mullikin J.C."/>
        </authorList>
    </citation>
    <scope>NUCLEOTIDE SEQUENCE [LARGE SCALE GENOMIC DNA]</scope>
</reference>